<dbReference type="Proteomes" id="UP000789860">
    <property type="component" value="Unassembled WGS sequence"/>
</dbReference>
<dbReference type="EMBL" id="CAJVPM010009521">
    <property type="protein sequence ID" value="CAG8564884.1"/>
    <property type="molecule type" value="Genomic_DNA"/>
</dbReference>
<feature type="non-terminal residue" evidence="1">
    <location>
        <position position="1"/>
    </location>
</feature>
<organism evidence="1 2">
    <name type="scientific">Scutellospora calospora</name>
    <dbReference type="NCBI Taxonomy" id="85575"/>
    <lineage>
        <taxon>Eukaryota</taxon>
        <taxon>Fungi</taxon>
        <taxon>Fungi incertae sedis</taxon>
        <taxon>Mucoromycota</taxon>
        <taxon>Glomeromycotina</taxon>
        <taxon>Glomeromycetes</taxon>
        <taxon>Diversisporales</taxon>
        <taxon>Gigasporaceae</taxon>
        <taxon>Scutellospora</taxon>
    </lineage>
</organism>
<evidence type="ECO:0000313" key="1">
    <source>
        <dbReference type="EMBL" id="CAG8564884.1"/>
    </source>
</evidence>
<protein>
    <submittedName>
        <fullName evidence="1">8189_t:CDS:1</fullName>
    </submittedName>
</protein>
<reference evidence="1" key="1">
    <citation type="submission" date="2021-06" db="EMBL/GenBank/DDBJ databases">
        <authorList>
            <person name="Kallberg Y."/>
            <person name="Tangrot J."/>
            <person name="Rosling A."/>
        </authorList>
    </citation>
    <scope>NUCLEOTIDE SEQUENCE</scope>
    <source>
        <strain evidence="1">AU212A</strain>
    </source>
</reference>
<evidence type="ECO:0000313" key="2">
    <source>
        <dbReference type="Proteomes" id="UP000789860"/>
    </source>
</evidence>
<accession>A0ACA9M478</accession>
<comment type="caution">
    <text evidence="1">The sequence shown here is derived from an EMBL/GenBank/DDBJ whole genome shotgun (WGS) entry which is preliminary data.</text>
</comment>
<sequence length="69" mass="7943">IVDIICKTLVIKETPIPTKVARLYLVSDILHNSSVLVPNAWKFRTVKIFEHLNEVYRSIAARLKQRLLG</sequence>
<gene>
    <name evidence="1" type="ORF">SCALOS_LOCUS5640</name>
</gene>
<keyword evidence="2" id="KW-1185">Reference proteome</keyword>
<proteinExistence type="predicted"/>
<name>A0ACA9M478_9GLOM</name>